<gene>
    <name evidence="1" type="ORF">ABWT76_000501</name>
</gene>
<evidence type="ECO:0000313" key="1">
    <source>
        <dbReference type="EMBL" id="XCM37716.1"/>
    </source>
</evidence>
<reference evidence="1" key="1">
    <citation type="submission" date="2024-07" db="EMBL/GenBank/DDBJ databases">
        <authorList>
            <person name="Kim Y.J."/>
            <person name="Jeong J.Y."/>
        </authorList>
    </citation>
    <scope>NUCLEOTIDE SEQUENCE</scope>
    <source>
        <strain evidence="1">GIHE-MW2</strain>
    </source>
</reference>
<sequence length="75" mass="8586">MPAAEDLPDSDDTPVDKNLQNLFNSWLTQSHYRHNLGRKNGRVFLKERILTVEQKAAKLAAKLRRLGIDPEEIDS</sequence>
<accession>A0AAU8JFY1</accession>
<organism evidence="1">
    <name type="scientific">Planktothricoides raciborskii GIHE-MW2</name>
    <dbReference type="NCBI Taxonomy" id="2792601"/>
    <lineage>
        <taxon>Bacteria</taxon>
        <taxon>Bacillati</taxon>
        <taxon>Cyanobacteriota</taxon>
        <taxon>Cyanophyceae</taxon>
        <taxon>Oscillatoriophycideae</taxon>
        <taxon>Oscillatoriales</taxon>
        <taxon>Oscillatoriaceae</taxon>
        <taxon>Planktothricoides</taxon>
    </lineage>
</organism>
<protein>
    <submittedName>
        <fullName evidence="1">Uncharacterized protein</fullName>
    </submittedName>
</protein>
<dbReference type="AlphaFoldDB" id="A0AAU8JFY1"/>
<dbReference type="RefSeq" id="WP_054469594.1">
    <property type="nucleotide sequence ID" value="NZ_CP159837.1"/>
</dbReference>
<dbReference type="EMBL" id="CP159837">
    <property type="protein sequence ID" value="XCM37716.1"/>
    <property type="molecule type" value="Genomic_DNA"/>
</dbReference>
<proteinExistence type="predicted"/>
<name>A0AAU8JFY1_9CYAN</name>